<feature type="region of interest" description="Disordered" evidence="1">
    <location>
        <begin position="78"/>
        <end position="105"/>
    </location>
</feature>
<dbReference type="EMBL" id="AQGS01000240">
    <property type="protein sequence ID" value="EPS41430.1"/>
    <property type="molecule type" value="Genomic_DNA"/>
</dbReference>
<evidence type="ECO:0000256" key="1">
    <source>
        <dbReference type="SAM" id="MobiDB-lite"/>
    </source>
</evidence>
<reference evidence="3" key="2">
    <citation type="submission" date="2013-04" db="EMBL/GenBank/DDBJ databases">
        <title>Genomic mechanisms accounting for the adaptation to parasitism in nematode-trapping fungi.</title>
        <authorList>
            <person name="Ahren D.G."/>
        </authorList>
    </citation>
    <scope>NUCLEOTIDE SEQUENCE [LARGE SCALE GENOMIC DNA]</scope>
    <source>
        <strain evidence="3">CBS 200.50</strain>
    </source>
</reference>
<evidence type="ECO:0000313" key="2">
    <source>
        <dbReference type="EMBL" id="EPS41430.1"/>
    </source>
</evidence>
<accession>S8AEH6</accession>
<comment type="caution">
    <text evidence="2">The sequence shown here is derived from an EMBL/GenBank/DDBJ whole genome shotgun (WGS) entry which is preliminary data.</text>
</comment>
<gene>
    <name evidence="2" type="ORF">H072_4663</name>
</gene>
<proteinExistence type="predicted"/>
<evidence type="ECO:0000313" key="3">
    <source>
        <dbReference type="Proteomes" id="UP000015100"/>
    </source>
</evidence>
<dbReference type="HOGENOM" id="CLU_2236484_0_0_1"/>
<feature type="compositionally biased region" description="Basic and acidic residues" evidence="1">
    <location>
        <begin position="87"/>
        <end position="105"/>
    </location>
</feature>
<dbReference type="Proteomes" id="UP000015100">
    <property type="component" value="Unassembled WGS sequence"/>
</dbReference>
<keyword evidence="3" id="KW-1185">Reference proteome</keyword>
<sequence>MTLETSRWDWQLEAGAWRRNVMILEEEGKEGREEEEEEEEKSDVEVERVELADESAEEPLDLGKMTYPEMNSVKRANSSRTFSITTDDSKTADYHTRDLKGQGLD</sequence>
<protein>
    <submittedName>
        <fullName evidence="2">Uncharacterized protein</fullName>
    </submittedName>
</protein>
<feature type="region of interest" description="Disordered" evidence="1">
    <location>
        <begin position="26"/>
        <end position="64"/>
    </location>
</feature>
<name>S8AEH6_DACHA</name>
<dbReference type="AlphaFoldDB" id="S8AEH6"/>
<reference evidence="2 3" key="1">
    <citation type="journal article" date="2013" name="PLoS Genet.">
        <title>Genomic mechanisms accounting for the adaptation to parasitism in nematode-trapping fungi.</title>
        <authorList>
            <person name="Meerupati T."/>
            <person name="Andersson K.M."/>
            <person name="Friman E."/>
            <person name="Kumar D."/>
            <person name="Tunlid A."/>
            <person name="Ahren D."/>
        </authorList>
    </citation>
    <scope>NUCLEOTIDE SEQUENCE [LARGE SCALE GENOMIC DNA]</scope>
    <source>
        <strain evidence="2 3">CBS 200.50</strain>
    </source>
</reference>
<organism evidence="2 3">
    <name type="scientific">Dactylellina haptotyla (strain CBS 200.50)</name>
    <name type="common">Nematode-trapping fungus</name>
    <name type="synonym">Monacrosporium haptotylum</name>
    <dbReference type="NCBI Taxonomy" id="1284197"/>
    <lineage>
        <taxon>Eukaryota</taxon>
        <taxon>Fungi</taxon>
        <taxon>Dikarya</taxon>
        <taxon>Ascomycota</taxon>
        <taxon>Pezizomycotina</taxon>
        <taxon>Orbiliomycetes</taxon>
        <taxon>Orbiliales</taxon>
        <taxon>Orbiliaceae</taxon>
        <taxon>Dactylellina</taxon>
    </lineage>
</organism>
<feature type="compositionally biased region" description="Acidic residues" evidence="1">
    <location>
        <begin position="26"/>
        <end position="42"/>
    </location>
</feature>